<gene>
    <name evidence="2" type="ORF">EJB05_24419</name>
</gene>
<protein>
    <submittedName>
        <fullName evidence="2">Uncharacterized protein</fullName>
    </submittedName>
</protein>
<proteinExistence type="predicted"/>
<sequence length="434" mass="47977">MIDRAFFLAVLLIDRELILRYSAEFQKKLVAAGSEESWDMALGGNSGSGHHGVEHGGGGRSRVVDGTSRGYALEDEHGGRSSVTSRSNVSSGASGVGGKMGSSHTFLRSREIGLARGTGLFLAGNSFVKKQKDMDLYNSTEKLRAFSSFFSVTKPIVDIIAIKDIVVATSHAGLAAAFSRGSSENIETVFHNKYRDSLMIVSSDEADDFMARKCRDYHVQCIGTNSMNTGSIFGEEVFSWPGFITFDDLNRIALIKNKGEYRTFDLKTYSFKYEFSATNVETVSCSPQVLLVRYKAAVGQLHLELKSVENGITLSKIDRDIGQERITCLDIINEKLLIKQRFKALQVVDLLSSKHGDVEIGDFMLQPLYGRNLFLTFQQKSTEVRDVDGQLVRSFENHALSDINLFENKLCITRDEDIVVSTCTTEGTSAEQVK</sequence>
<feature type="non-terminal residue" evidence="2">
    <location>
        <position position="1"/>
    </location>
</feature>
<dbReference type="EMBL" id="RWGY01000011">
    <property type="protein sequence ID" value="TVU32676.1"/>
    <property type="molecule type" value="Genomic_DNA"/>
</dbReference>
<dbReference type="Gramene" id="TVU32676">
    <property type="protein sequence ID" value="TVU32676"/>
    <property type="gene ID" value="EJB05_24419"/>
</dbReference>
<evidence type="ECO:0000256" key="1">
    <source>
        <dbReference type="SAM" id="MobiDB-lite"/>
    </source>
</evidence>
<feature type="compositionally biased region" description="Gly residues" evidence="1">
    <location>
        <begin position="44"/>
        <end position="60"/>
    </location>
</feature>
<dbReference type="AlphaFoldDB" id="A0A5J9V9L1"/>
<reference evidence="2 3" key="1">
    <citation type="journal article" date="2019" name="Sci. Rep.">
        <title>A high-quality genome of Eragrostis curvula grass provides insights into Poaceae evolution and supports new strategies to enhance forage quality.</title>
        <authorList>
            <person name="Carballo J."/>
            <person name="Santos B.A.C.M."/>
            <person name="Zappacosta D."/>
            <person name="Garbus I."/>
            <person name="Selva J.P."/>
            <person name="Gallo C.A."/>
            <person name="Diaz A."/>
            <person name="Albertini E."/>
            <person name="Caccamo M."/>
            <person name="Echenique V."/>
        </authorList>
    </citation>
    <scope>NUCLEOTIDE SEQUENCE [LARGE SCALE GENOMIC DNA]</scope>
    <source>
        <strain evidence="3">cv. Victoria</strain>
        <tissue evidence="2">Leaf</tissue>
    </source>
</reference>
<name>A0A5J9V9L1_9POAL</name>
<feature type="region of interest" description="Disordered" evidence="1">
    <location>
        <begin position="42"/>
        <end position="61"/>
    </location>
</feature>
<comment type="caution">
    <text evidence="2">The sequence shown here is derived from an EMBL/GenBank/DDBJ whole genome shotgun (WGS) entry which is preliminary data.</text>
</comment>
<dbReference type="InterPro" id="IPR057221">
    <property type="entry name" value="DUF7899"/>
</dbReference>
<evidence type="ECO:0000313" key="2">
    <source>
        <dbReference type="EMBL" id="TVU32676.1"/>
    </source>
</evidence>
<dbReference type="PANTHER" id="PTHR31789">
    <property type="entry name" value="OS05G0482600 PROTEIN"/>
    <property type="match status" value="1"/>
</dbReference>
<organism evidence="2 3">
    <name type="scientific">Eragrostis curvula</name>
    <name type="common">weeping love grass</name>
    <dbReference type="NCBI Taxonomy" id="38414"/>
    <lineage>
        <taxon>Eukaryota</taxon>
        <taxon>Viridiplantae</taxon>
        <taxon>Streptophyta</taxon>
        <taxon>Embryophyta</taxon>
        <taxon>Tracheophyta</taxon>
        <taxon>Spermatophyta</taxon>
        <taxon>Magnoliopsida</taxon>
        <taxon>Liliopsida</taxon>
        <taxon>Poales</taxon>
        <taxon>Poaceae</taxon>
        <taxon>PACMAD clade</taxon>
        <taxon>Chloridoideae</taxon>
        <taxon>Eragrostideae</taxon>
        <taxon>Eragrostidinae</taxon>
        <taxon>Eragrostis</taxon>
    </lineage>
</organism>
<keyword evidence="3" id="KW-1185">Reference proteome</keyword>
<feature type="compositionally biased region" description="Low complexity" evidence="1">
    <location>
        <begin position="80"/>
        <end position="93"/>
    </location>
</feature>
<dbReference type="Proteomes" id="UP000324897">
    <property type="component" value="Chromosome 1"/>
</dbReference>
<dbReference type="PANTHER" id="PTHR31789:SF1">
    <property type="entry name" value="OS05G0482600 PROTEIN"/>
    <property type="match status" value="1"/>
</dbReference>
<dbReference type="Pfam" id="PF25463">
    <property type="entry name" value="DUF7899"/>
    <property type="match status" value="1"/>
</dbReference>
<accession>A0A5J9V9L1</accession>
<dbReference type="OrthoDB" id="514105at2759"/>
<evidence type="ECO:0000313" key="3">
    <source>
        <dbReference type="Proteomes" id="UP000324897"/>
    </source>
</evidence>
<feature type="region of interest" description="Disordered" evidence="1">
    <location>
        <begin position="74"/>
        <end position="102"/>
    </location>
</feature>